<evidence type="ECO:0000313" key="1">
    <source>
        <dbReference type="EMBL" id="MCD9643228.1"/>
    </source>
</evidence>
<reference evidence="1 2" key="1">
    <citation type="journal article" date="2021" name="BMC Genomics">
        <title>Datura genome reveals duplications of psychoactive alkaloid biosynthetic genes and high mutation rate following tissue culture.</title>
        <authorList>
            <person name="Rajewski A."/>
            <person name="Carter-House D."/>
            <person name="Stajich J."/>
            <person name="Litt A."/>
        </authorList>
    </citation>
    <scope>NUCLEOTIDE SEQUENCE [LARGE SCALE GENOMIC DNA]</scope>
    <source>
        <strain evidence="1">AR-01</strain>
    </source>
</reference>
<feature type="non-terminal residue" evidence="1">
    <location>
        <position position="54"/>
    </location>
</feature>
<name>A0ABS8V7S6_DATST</name>
<dbReference type="EMBL" id="JACEIK010003827">
    <property type="protein sequence ID" value="MCD9643228.1"/>
    <property type="molecule type" value="Genomic_DNA"/>
</dbReference>
<gene>
    <name evidence="1" type="ORF">HAX54_030488</name>
</gene>
<comment type="caution">
    <text evidence="1">The sequence shown here is derived from an EMBL/GenBank/DDBJ whole genome shotgun (WGS) entry which is preliminary data.</text>
</comment>
<evidence type="ECO:0000313" key="2">
    <source>
        <dbReference type="Proteomes" id="UP000823775"/>
    </source>
</evidence>
<sequence length="54" mass="5959">MSGEETPSTEWDCSSCDRSLLKMKLLLHHRLGASLQRSVDHYSGSCPAAAVLPW</sequence>
<dbReference type="Proteomes" id="UP000823775">
    <property type="component" value="Unassembled WGS sequence"/>
</dbReference>
<organism evidence="1 2">
    <name type="scientific">Datura stramonium</name>
    <name type="common">Jimsonweed</name>
    <name type="synonym">Common thornapple</name>
    <dbReference type="NCBI Taxonomy" id="4076"/>
    <lineage>
        <taxon>Eukaryota</taxon>
        <taxon>Viridiplantae</taxon>
        <taxon>Streptophyta</taxon>
        <taxon>Embryophyta</taxon>
        <taxon>Tracheophyta</taxon>
        <taxon>Spermatophyta</taxon>
        <taxon>Magnoliopsida</taxon>
        <taxon>eudicotyledons</taxon>
        <taxon>Gunneridae</taxon>
        <taxon>Pentapetalae</taxon>
        <taxon>asterids</taxon>
        <taxon>lamiids</taxon>
        <taxon>Solanales</taxon>
        <taxon>Solanaceae</taxon>
        <taxon>Solanoideae</taxon>
        <taxon>Datureae</taxon>
        <taxon>Datura</taxon>
    </lineage>
</organism>
<accession>A0ABS8V7S6</accession>
<proteinExistence type="predicted"/>
<keyword evidence="2" id="KW-1185">Reference proteome</keyword>
<protein>
    <submittedName>
        <fullName evidence="1">Uncharacterized protein</fullName>
    </submittedName>
</protein>